<evidence type="ECO:0000313" key="1">
    <source>
        <dbReference type="EMBL" id="MDF3838472.1"/>
    </source>
</evidence>
<name>A0ABT6B0R5_9BURK</name>
<comment type="caution">
    <text evidence="1">The sequence shown here is derived from an EMBL/GenBank/DDBJ whole genome shotgun (WGS) entry which is preliminary data.</text>
</comment>
<protein>
    <submittedName>
        <fullName evidence="1">Uncharacterized protein</fullName>
    </submittedName>
</protein>
<reference evidence="1 2" key="1">
    <citation type="submission" date="2023-03" db="EMBL/GenBank/DDBJ databases">
        <title>Draft assemblies of triclosan tolerant bacteria isolated from returned activated sludge.</title>
        <authorList>
            <person name="Van Hamelsveld S."/>
        </authorList>
    </citation>
    <scope>NUCLEOTIDE SEQUENCE [LARGE SCALE GENOMIC DNA]</scope>
    <source>
        <strain evidence="1 2">GW210010_S58</strain>
    </source>
</reference>
<organism evidence="1 2">
    <name type="scientific">Cupriavidus basilensis</name>
    <dbReference type="NCBI Taxonomy" id="68895"/>
    <lineage>
        <taxon>Bacteria</taxon>
        <taxon>Pseudomonadati</taxon>
        <taxon>Pseudomonadota</taxon>
        <taxon>Betaproteobacteria</taxon>
        <taxon>Burkholderiales</taxon>
        <taxon>Burkholderiaceae</taxon>
        <taxon>Cupriavidus</taxon>
    </lineage>
</organism>
<dbReference type="EMBL" id="JARJLM010000595">
    <property type="protein sequence ID" value="MDF3838472.1"/>
    <property type="molecule type" value="Genomic_DNA"/>
</dbReference>
<proteinExistence type="predicted"/>
<sequence>MFRQDLGDPTIQACRLTDVTAMADQFGTTPELADGHGRQIQDRVVAPGRREKASIRGRRAVLCALR</sequence>
<dbReference type="Proteomes" id="UP001216674">
    <property type="component" value="Unassembled WGS sequence"/>
</dbReference>
<dbReference type="RefSeq" id="WP_276268427.1">
    <property type="nucleotide sequence ID" value="NZ_JARJLM010000595.1"/>
</dbReference>
<evidence type="ECO:0000313" key="2">
    <source>
        <dbReference type="Proteomes" id="UP001216674"/>
    </source>
</evidence>
<accession>A0ABT6B0R5</accession>
<gene>
    <name evidence="1" type="ORF">P3W85_36900</name>
</gene>
<keyword evidence="2" id="KW-1185">Reference proteome</keyword>